<protein>
    <submittedName>
        <fullName evidence="3">L-ascorbate metabolism protein UlaG (Beta-lactamase superfamily)</fullName>
    </submittedName>
</protein>
<dbReference type="InterPro" id="IPR001279">
    <property type="entry name" value="Metallo-B-lactamas"/>
</dbReference>
<dbReference type="Pfam" id="PF12706">
    <property type="entry name" value="Lactamase_B_2"/>
    <property type="match status" value="1"/>
</dbReference>
<name>A0A560JR93_9PROT</name>
<evidence type="ECO:0000313" key="3">
    <source>
        <dbReference type="EMBL" id="TWB73506.1"/>
    </source>
</evidence>
<feature type="domain" description="Metallo-beta-lactamase" evidence="2">
    <location>
        <begin position="24"/>
        <end position="218"/>
    </location>
</feature>
<evidence type="ECO:0000259" key="2">
    <source>
        <dbReference type="Pfam" id="PF12706"/>
    </source>
</evidence>
<comment type="caution">
    <text evidence="3">The sequence shown here is derived from an EMBL/GenBank/DDBJ whole genome shotgun (WGS) entry which is preliminary data.</text>
</comment>
<reference evidence="3 4" key="1">
    <citation type="submission" date="2019-06" db="EMBL/GenBank/DDBJ databases">
        <title>Genomic Encyclopedia of Type Strains, Phase IV (KMG-V): Genome sequencing to study the core and pangenomes of soil and plant-associated prokaryotes.</title>
        <authorList>
            <person name="Whitman W."/>
        </authorList>
    </citation>
    <scope>NUCLEOTIDE SEQUENCE [LARGE SCALE GENOMIC DNA]</scope>
    <source>
        <strain evidence="3 4">BR 12005</strain>
    </source>
</reference>
<dbReference type="PANTHER" id="PTHR43546:SF9">
    <property type="entry name" value="L-ASCORBATE-6-PHOSPHATE LACTONASE ULAG-RELATED"/>
    <property type="match status" value="1"/>
</dbReference>
<dbReference type="AlphaFoldDB" id="A0A560JR93"/>
<dbReference type="EMBL" id="VITV01000005">
    <property type="protein sequence ID" value="TWB73506.1"/>
    <property type="molecule type" value="Genomic_DNA"/>
</dbReference>
<gene>
    <name evidence="3" type="ORF">FBZ87_105432</name>
</gene>
<evidence type="ECO:0000313" key="4">
    <source>
        <dbReference type="Proteomes" id="UP000320516"/>
    </source>
</evidence>
<proteinExistence type="predicted"/>
<dbReference type="RefSeq" id="WP_145611602.1">
    <property type="nucleotide sequence ID" value="NZ_JARPAF010000002.1"/>
</dbReference>
<dbReference type="Proteomes" id="UP000320516">
    <property type="component" value="Unassembled WGS sequence"/>
</dbReference>
<evidence type="ECO:0000256" key="1">
    <source>
        <dbReference type="ARBA" id="ARBA00022801"/>
    </source>
</evidence>
<dbReference type="GO" id="GO:0016787">
    <property type="term" value="F:hydrolase activity"/>
    <property type="evidence" value="ECO:0007669"/>
    <property type="project" value="UniProtKB-KW"/>
</dbReference>
<keyword evidence="1" id="KW-0378">Hydrolase</keyword>
<dbReference type="InterPro" id="IPR036866">
    <property type="entry name" value="RibonucZ/Hydroxyglut_hydro"/>
</dbReference>
<dbReference type="PANTHER" id="PTHR43546">
    <property type="entry name" value="UPF0173 METAL-DEPENDENT HYDROLASE MJ1163-RELATED"/>
    <property type="match status" value="1"/>
</dbReference>
<dbReference type="SUPFAM" id="SSF56281">
    <property type="entry name" value="Metallo-hydrolase/oxidoreductase"/>
    <property type="match status" value="1"/>
</dbReference>
<organism evidence="3 4">
    <name type="scientific">Nitrospirillum amazonense</name>
    <dbReference type="NCBI Taxonomy" id="28077"/>
    <lineage>
        <taxon>Bacteria</taxon>
        <taxon>Pseudomonadati</taxon>
        <taxon>Pseudomonadota</taxon>
        <taxon>Alphaproteobacteria</taxon>
        <taxon>Rhodospirillales</taxon>
        <taxon>Azospirillaceae</taxon>
        <taxon>Nitrospirillum</taxon>
    </lineage>
</organism>
<dbReference type="InterPro" id="IPR050114">
    <property type="entry name" value="UPF0173_UPF0282_UlaG_hydrolase"/>
</dbReference>
<accession>A0A560JR93</accession>
<dbReference type="Gene3D" id="3.60.15.10">
    <property type="entry name" value="Ribonuclease Z/Hydroxyacylglutathione hydrolase-like"/>
    <property type="match status" value="1"/>
</dbReference>
<sequence length="258" mass="27557">MTPSGLMLTLIGGPTTLIEVGGFRLLTDPTFDPPGLYRETPVRFEKTSGPALSPAEIGPLDAVLLSHDQHFDNLDNSGRALLPTVPITYTTPAGAHRLGGNAVGLAPFETRELWSDDGRRLFITATPARHGPVGIEPISGDVAGFLLGVERPGDALYVTGDTVWYEGTAEVAHRFTPKVVMLFTGAAEPRGRFHMTMDSNDALEAARAFPDSALVAVHNEGWVHFKESAAQLAATFSTLGVAARLTPLERGIATRFTL</sequence>